<feature type="domain" description="CheR-type methyltransferase" evidence="6">
    <location>
        <begin position="16"/>
        <end position="282"/>
    </location>
</feature>
<evidence type="ECO:0000256" key="2">
    <source>
        <dbReference type="ARBA" id="ARBA00012534"/>
    </source>
</evidence>
<sequence>MKVTYADLNTELRQAFMRLIVKHTGLEIRERDQAGLQEKIFARMKALKLDLPEKYYQFLSTNNHEEWLKLIKLLTNTDSYFFRDKEQFSLLRYYIFPELIKRHYSTKTIRICSAGCSSGEEPYSIAIILKEIIPNFEEWNVLILGLDINQAVLNKAKTGIYTSWSFRNIDPYIQQRYFKLFNEHYHIHESIKQMVKFININLVQDVIQTQNEMRDMDLIVCRNVFIYFEVEAIAKVLDKFYHMLKPSGYLLTGHTELYHQNLSQFETQLFPESVVYQRRAEDSGVK</sequence>
<keyword evidence="3" id="KW-0489">Methyltransferase</keyword>
<evidence type="ECO:0000256" key="4">
    <source>
        <dbReference type="ARBA" id="ARBA00022679"/>
    </source>
</evidence>
<keyword evidence="4" id="KW-0808">Transferase</keyword>
<evidence type="ECO:0000259" key="6">
    <source>
        <dbReference type="PROSITE" id="PS50123"/>
    </source>
</evidence>
<dbReference type="GO" id="GO:0008983">
    <property type="term" value="F:protein-glutamate O-methyltransferase activity"/>
    <property type="evidence" value="ECO:0007669"/>
    <property type="project" value="UniProtKB-EC"/>
</dbReference>
<name>A0A8J7C9J0_9CYAN</name>
<dbReference type="GO" id="GO:0032259">
    <property type="term" value="P:methylation"/>
    <property type="evidence" value="ECO:0007669"/>
    <property type="project" value="UniProtKB-KW"/>
</dbReference>
<accession>A0A8J7C9J0</accession>
<dbReference type="EMBL" id="JACXAE010000086">
    <property type="protein sequence ID" value="MBD2775996.1"/>
    <property type="molecule type" value="Genomic_DNA"/>
</dbReference>
<comment type="caution">
    <text evidence="7">The sequence shown here is derived from an EMBL/GenBank/DDBJ whole genome shotgun (WGS) entry which is preliminary data.</text>
</comment>
<dbReference type="PANTHER" id="PTHR24422">
    <property type="entry name" value="CHEMOTAXIS PROTEIN METHYLTRANSFERASE"/>
    <property type="match status" value="1"/>
</dbReference>
<dbReference type="EC" id="2.1.1.80" evidence="2"/>
<dbReference type="AlphaFoldDB" id="A0A8J7C9J0"/>
<evidence type="ECO:0000256" key="1">
    <source>
        <dbReference type="ARBA" id="ARBA00001541"/>
    </source>
</evidence>
<dbReference type="Gene3D" id="3.40.50.150">
    <property type="entry name" value="Vaccinia Virus protein VP39"/>
    <property type="match status" value="1"/>
</dbReference>
<dbReference type="InterPro" id="IPR050903">
    <property type="entry name" value="Bact_Chemotaxis_MeTrfase"/>
</dbReference>
<dbReference type="InterPro" id="IPR036804">
    <property type="entry name" value="CheR_N_sf"/>
</dbReference>
<dbReference type="PANTHER" id="PTHR24422:SF10">
    <property type="entry name" value="CHEMOTAXIS PROTEIN METHYLTRANSFERASE 2"/>
    <property type="match status" value="1"/>
</dbReference>
<dbReference type="PRINTS" id="PR00996">
    <property type="entry name" value="CHERMTFRASE"/>
</dbReference>
<dbReference type="SMART" id="SM00138">
    <property type="entry name" value="MeTrc"/>
    <property type="match status" value="1"/>
</dbReference>
<dbReference type="PROSITE" id="PS50123">
    <property type="entry name" value="CHER"/>
    <property type="match status" value="1"/>
</dbReference>
<dbReference type="SUPFAM" id="SSF47757">
    <property type="entry name" value="Chemotaxis receptor methyltransferase CheR, N-terminal domain"/>
    <property type="match status" value="1"/>
</dbReference>
<keyword evidence="5" id="KW-0949">S-adenosyl-L-methionine</keyword>
<dbReference type="InterPro" id="IPR029063">
    <property type="entry name" value="SAM-dependent_MTases_sf"/>
</dbReference>
<protein>
    <recommendedName>
        <fullName evidence="2">protein-glutamate O-methyltransferase</fullName>
        <ecNumber evidence="2">2.1.1.80</ecNumber>
    </recommendedName>
</protein>
<gene>
    <name evidence="7" type="ORF">ICL16_29045</name>
</gene>
<organism evidence="7 8">
    <name type="scientific">Iningainema tapete BLCC-T55</name>
    <dbReference type="NCBI Taxonomy" id="2748662"/>
    <lineage>
        <taxon>Bacteria</taxon>
        <taxon>Bacillati</taxon>
        <taxon>Cyanobacteriota</taxon>
        <taxon>Cyanophyceae</taxon>
        <taxon>Nostocales</taxon>
        <taxon>Scytonemataceae</taxon>
        <taxon>Iningainema tapete</taxon>
    </lineage>
</organism>
<proteinExistence type="predicted"/>
<reference evidence="7" key="1">
    <citation type="submission" date="2020-09" db="EMBL/GenBank/DDBJ databases">
        <title>Iningainema tapete sp. nov. (Scytonemataceae, Cyanobacteria) from greenhouses in central Florida (USA) produces two types of nodularin with biosynthetic potential for microcystin-LR and anabaenopeptins.</title>
        <authorList>
            <person name="Berthold D.E."/>
            <person name="Lefler F.W."/>
            <person name="Huang I.-S."/>
            <person name="Abdulla H."/>
            <person name="Zimba P.V."/>
            <person name="Laughinghouse H.D. IV."/>
        </authorList>
    </citation>
    <scope>NUCLEOTIDE SEQUENCE</scope>
    <source>
        <strain evidence="7">BLCCT55</strain>
    </source>
</reference>
<keyword evidence="8" id="KW-1185">Reference proteome</keyword>
<comment type="catalytic activity">
    <reaction evidence="1">
        <text>L-glutamyl-[protein] + S-adenosyl-L-methionine = [protein]-L-glutamate 5-O-methyl ester + S-adenosyl-L-homocysteine</text>
        <dbReference type="Rhea" id="RHEA:24452"/>
        <dbReference type="Rhea" id="RHEA-COMP:10208"/>
        <dbReference type="Rhea" id="RHEA-COMP:10311"/>
        <dbReference type="ChEBI" id="CHEBI:29973"/>
        <dbReference type="ChEBI" id="CHEBI:57856"/>
        <dbReference type="ChEBI" id="CHEBI:59789"/>
        <dbReference type="ChEBI" id="CHEBI:82795"/>
        <dbReference type="EC" id="2.1.1.80"/>
    </reaction>
</comment>
<evidence type="ECO:0000256" key="5">
    <source>
        <dbReference type="ARBA" id="ARBA00022691"/>
    </source>
</evidence>
<dbReference type="Proteomes" id="UP000629098">
    <property type="component" value="Unassembled WGS sequence"/>
</dbReference>
<dbReference type="InterPro" id="IPR022642">
    <property type="entry name" value="CheR_C"/>
</dbReference>
<dbReference type="Pfam" id="PF01739">
    <property type="entry name" value="CheR"/>
    <property type="match status" value="1"/>
</dbReference>
<dbReference type="InterPro" id="IPR000780">
    <property type="entry name" value="CheR_MeTrfase"/>
</dbReference>
<evidence type="ECO:0000313" key="8">
    <source>
        <dbReference type="Proteomes" id="UP000629098"/>
    </source>
</evidence>
<dbReference type="SUPFAM" id="SSF53335">
    <property type="entry name" value="S-adenosyl-L-methionine-dependent methyltransferases"/>
    <property type="match status" value="1"/>
</dbReference>
<dbReference type="Gene3D" id="1.10.155.10">
    <property type="entry name" value="Chemotaxis receptor methyltransferase CheR, N-terminal domain"/>
    <property type="match status" value="1"/>
</dbReference>
<evidence type="ECO:0000256" key="3">
    <source>
        <dbReference type="ARBA" id="ARBA00022603"/>
    </source>
</evidence>
<evidence type="ECO:0000313" key="7">
    <source>
        <dbReference type="EMBL" id="MBD2775996.1"/>
    </source>
</evidence>